<comment type="caution">
    <text evidence="1">The sequence shown here is derived from an EMBL/GenBank/DDBJ whole genome shotgun (WGS) entry which is preliminary data.</text>
</comment>
<organism evidence="1 2">
    <name type="scientific">Gigaspora rosea</name>
    <dbReference type="NCBI Taxonomy" id="44941"/>
    <lineage>
        <taxon>Eukaryota</taxon>
        <taxon>Fungi</taxon>
        <taxon>Fungi incertae sedis</taxon>
        <taxon>Mucoromycota</taxon>
        <taxon>Glomeromycotina</taxon>
        <taxon>Glomeromycetes</taxon>
        <taxon>Diversisporales</taxon>
        <taxon>Gigasporaceae</taxon>
        <taxon>Gigaspora</taxon>
    </lineage>
</organism>
<dbReference type="OrthoDB" id="660550at2759"/>
<dbReference type="EMBL" id="QKWP01000010">
    <property type="protein sequence ID" value="RIB30574.1"/>
    <property type="molecule type" value="Genomic_DNA"/>
</dbReference>
<name>A0A397W7A3_9GLOM</name>
<proteinExistence type="predicted"/>
<dbReference type="Gene3D" id="2.40.70.10">
    <property type="entry name" value="Acid Proteases"/>
    <property type="match status" value="1"/>
</dbReference>
<evidence type="ECO:0008006" key="3">
    <source>
        <dbReference type="Google" id="ProtNLM"/>
    </source>
</evidence>
<reference evidence="1 2" key="1">
    <citation type="submission" date="2018-06" db="EMBL/GenBank/DDBJ databases">
        <title>Comparative genomics reveals the genomic features of Rhizophagus irregularis, R. cerebriforme, R. diaphanum and Gigaspora rosea, and their symbiotic lifestyle signature.</title>
        <authorList>
            <person name="Morin E."/>
            <person name="San Clemente H."/>
            <person name="Chen E.C.H."/>
            <person name="De La Providencia I."/>
            <person name="Hainaut M."/>
            <person name="Kuo A."/>
            <person name="Kohler A."/>
            <person name="Murat C."/>
            <person name="Tang N."/>
            <person name="Roy S."/>
            <person name="Loubradou J."/>
            <person name="Henrissat B."/>
            <person name="Grigoriev I.V."/>
            <person name="Corradi N."/>
            <person name="Roux C."/>
            <person name="Martin F.M."/>
        </authorList>
    </citation>
    <scope>NUCLEOTIDE SEQUENCE [LARGE SCALE GENOMIC DNA]</scope>
    <source>
        <strain evidence="1 2">DAOM 194757</strain>
    </source>
</reference>
<gene>
    <name evidence="1" type="ORF">C2G38_5316</name>
</gene>
<sequence>MINGAIVIFGDKFGSFVSTLITTTSQVVFSVTFARTLSEIHGGRVDPTYGYMGPCEGFIPPFFAFPYTLDSKPKAYTWMDYSYFYTKPIPNDNTTSYAGFSDMNMTKTSYWVLGSPFFASLYDDNGLIGLYTIFDRDNDRIGFVRGRVKT</sequence>
<evidence type="ECO:0000313" key="1">
    <source>
        <dbReference type="EMBL" id="RIB30574.1"/>
    </source>
</evidence>
<accession>A0A397W7A3</accession>
<dbReference type="Proteomes" id="UP000266673">
    <property type="component" value="Unassembled WGS sequence"/>
</dbReference>
<keyword evidence="2" id="KW-1185">Reference proteome</keyword>
<dbReference type="InterPro" id="IPR021109">
    <property type="entry name" value="Peptidase_aspartic_dom_sf"/>
</dbReference>
<dbReference type="AlphaFoldDB" id="A0A397W7A3"/>
<evidence type="ECO:0000313" key="2">
    <source>
        <dbReference type="Proteomes" id="UP000266673"/>
    </source>
</evidence>
<dbReference type="SUPFAM" id="SSF50630">
    <property type="entry name" value="Acid proteases"/>
    <property type="match status" value="1"/>
</dbReference>
<protein>
    <recommendedName>
        <fullName evidence="3">Aspartic peptidase domain-containing protein</fullName>
    </recommendedName>
</protein>